<reference evidence="2" key="1">
    <citation type="submission" date="2011-01" db="EMBL/GenBank/DDBJ databases">
        <authorList>
            <person name="Muzny D."/>
            <person name="Qin X."/>
            <person name="Buhay C."/>
            <person name="Dugan-Rocha S."/>
            <person name="Ding Y."/>
            <person name="Chen G."/>
            <person name="Hawes A."/>
            <person name="Holder M."/>
            <person name="Jhangiani S."/>
            <person name="Johnson A."/>
            <person name="Khan Z."/>
            <person name="Li Z."/>
            <person name="Liu W."/>
            <person name="Liu X."/>
            <person name="Perez L."/>
            <person name="Shen H."/>
            <person name="Wang Q."/>
            <person name="Watt J."/>
            <person name="Xi L."/>
            <person name="Xin Y."/>
            <person name="Zhou J."/>
            <person name="Deng J."/>
            <person name="Jiang H."/>
            <person name="Liu Y."/>
            <person name="Qu J."/>
            <person name="Song X.-Z."/>
            <person name="Zhang L."/>
            <person name="Villasana D."/>
            <person name="Johnson A."/>
            <person name="Liu J."/>
            <person name="Liyanage D."/>
            <person name="Lorensuhewa L."/>
            <person name="Robinson T."/>
            <person name="Song A."/>
            <person name="Song B.-B."/>
            <person name="Dinh H."/>
            <person name="Thornton R."/>
            <person name="Coyle M."/>
            <person name="Francisco L."/>
            <person name="Jackson L."/>
            <person name="Javaid M."/>
            <person name="Korchina V."/>
            <person name="Kovar C."/>
            <person name="Mata R."/>
            <person name="Mathew T."/>
            <person name="Ngo R."/>
            <person name="Nguyen L."/>
            <person name="Nguyen N."/>
            <person name="Okwuonu G."/>
            <person name="Ongeri F."/>
            <person name="Pham C."/>
            <person name="Simmons D."/>
            <person name="Wilczek-Boney K."/>
            <person name="Hale W."/>
            <person name="Jakkamsetti A."/>
            <person name="Pham P."/>
            <person name="Ruth R."/>
            <person name="San Lucas F."/>
            <person name="Warren J."/>
            <person name="Zhang J."/>
            <person name="Zhao Z."/>
            <person name="Zhou C."/>
            <person name="Zhu D."/>
            <person name="Lee S."/>
            <person name="Bess C."/>
            <person name="Blankenburg K."/>
            <person name="Forbes L."/>
            <person name="Fu Q."/>
            <person name="Gubbala S."/>
            <person name="Hirani K."/>
            <person name="Jayaseelan J.C."/>
            <person name="Lara F."/>
            <person name="Munidasa M."/>
            <person name="Palculict T."/>
            <person name="Patil S."/>
            <person name="Pu L.-L."/>
            <person name="Saada N."/>
            <person name="Tang L."/>
            <person name="Weissenberger G."/>
            <person name="Zhu Y."/>
            <person name="Hemphill L."/>
            <person name="Shang Y."/>
            <person name="Youmans B."/>
            <person name="Ayvaz T."/>
            <person name="Ross M."/>
            <person name="Santibanez J."/>
            <person name="Aqrawi P."/>
            <person name="Gross S."/>
            <person name="Joshi V."/>
            <person name="Fowler G."/>
            <person name="Nazareth L."/>
            <person name="Reid J."/>
            <person name="Worley K."/>
            <person name="Petrosino J."/>
            <person name="Highlander S."/>
            <person name="Gibbs R."/>
        </authorList>
    </citation>
    <scope>NUCLEOTIDE SEQUENCE [LARGE SCALE GENOMIC DNA]</scope>
    <source>
        <strain evidence="2">ATCC 33707</strain>
    </source>
</reference>
<sequence>PAPKPDARPKPDVRPRAEAPVSRADGEEVAWLAALRASNTAAMQAVQVPPQPEKTPTENSAAPRSETPAESGSDEADPENPGRHRSGDKAVSVSELLARHRDDD</sequence>
<evidence type="ECO:0000256" key="1">
    <source>
        <dbReference type="SAM" id="MobiDB-lite"/>
    </source>
</evidence>
<evidence type="ECO:0000313" key="2">
    <source>
        <dbReference type="EMBL" id="EGD21735.1"/>
    </source>
</evidence>
<dbReference type="AlphaFoldDB" id="E9T761"/>
<dbReference type="Proteomes" id="UP000004245">
    <property type="component" value="Unassembled WGS sequence"/>
</dbReference>
<keyword evidence="3" id="KW-1185">Reference proteome</keyword>
<name>E9T761_RHOHA</name>
<protein>
    <submittedName>
        <fullName evidence="2">Uncharacterized protein</fullName>
    </submittedName>
</protein>
<feature type="non-terminal residue" evidence="2">
    <location>
        <position position="1"/>
    </location>
</feature>
<proteinExistence type="predicted"/>
<gene>
    <name evidence="2" type="ORF">HMPREF0724_14617</name>
</gene>
<comment type="caution">
    <text evidence="2">The sequence shown here is derived from an EMBL/GenBank/DDBJ whole genome shotgun (WGS) entry which is preliminary data.</text>
</comment>
<organism evidence="2 3">
    <name type="scientific">Prescottella equi ATCC 33707</name>
    <dbReference type="NCBI Taxonomy" id="525370"/>
    <lineage>
        <taxon>Bacteria</taxon>
        <taxon>Bacillati</taxon>
        <taxon>Actinomycetota</taxon>
        <taxon>Actinomycetes</taxon>
        <taxon>Mycobacteriales</taxon>
        <taxon>Nocardiaceae</taxon>
        <taxon>Prescottella</taxon>
    </lineage>
</organism>
<feature type="region of interest" description="Disordered" evidence="1">
    <location>
        <begin position="1"/>
        <end position="26"/>
    </location>
</feature>
<dbReference type="EMBL" id="ADNW02000030">
    <property type="protein sequence ID" value="EGD21735.1"/>
    <property type="molecule type" value="Genomic_DNA"/>
</dbReference>
<accession>E9T761</accession>
<dbReference type="HOGENOM" id="CLU_2255916_0_0_11"/>
<evidence type="ECO:0000313" key="3">
    <source>
        <dbReference type="Proteomes" id="UP000004245"/>
    </source>
</evidence>
<feature type="compositionally biased region" description="Basic and acidic residues" evidence="1">
    <location>
        <begin position="1"/>
        <end position="17"/>
    </location>
</feature>
<feature type="region of interest" description="Disordered" evidence="1">
    <location>
        <begin position="42"/>
        <end position="104"/>
    </location>
</feature>